<evidence type="ECO:0000256" key="6">
    <source>
        <dbReference type="ARBA" id="ARBA00069627"/>
    </source>
</evidence>
<dbReference type="InterPro" id="IPR016161">
    <property type="entry name" value="Ald_DH/histidinol_DH"/>
</dbReference>
<dbReference type="STRING" id="669874.A0A1E4TX43"/>
<comment type="pathway">
    <text evidence="4">Alcohol metabolism; ethanol degradation; acetate from ethanol: step 2/2.</text>
</comment>
<dbReference type="FunFam" id="3.40.605.10:FF:000011">
    <property type="entry name" value="ALD5p Mitochondrial aldehyde dehydrogenase"/>
    <property type="match status" value="1"/>
</dbReference>
<evidence type="ECO:0000256" key="7">
    <source>
        <dbReference type="PROSITE-ProRule" id="PRU10007"/>
    </source>
</evidence>
<comment type="function">
    <text evidence="5">Minor mitochondrial aldehyde dehydrogenase isoform. Plays a role in regulation or biosynthesis of electron transport chain components. Involved in the biosynthesis of acetate during anaerobic growth on glucose.</text>
</comment>
<dbReference type="FunFam" id="3.40.309.10:FF:000001">
    <property type="entry name" value="Mitochondrial aldehyde dehydrogenase 2"/>
    <property type="match status" value="1"/>
</dbReference>
<protein>
    <recommendedName>
        <fullName evidence="6">Aldehyde dehydrogenase 5, mitochondrial</fullName>
    </recommendedName>
</protein>
<keyword evidence="2 8" id="KW-0560">Oxidoreductase</keyword>
<dbReference type="Proteomes" id="UP000094236">
    <property type="component" value="Unassembled WGS sequence"/>
</dbReference>
<evidence type="ECO:0000259" key="9">
    <source>
        <dbReference type="Pfam" id="PF00171"/>
    </source>
</evidence>
<dbReference type="GO" id="GO:0019413">
    <property type="term" value="P:acetate biosynthetic process"/>
    <property type="evidence" value="ECO:0007669"/>
    <property type="project" value="UniProtKB-ARBA"/>
</dbReference>
<feature type="active site" evidence="7">
    <location>
        <position position="304"/>
    </location>
</feature>
<dbReference type="InterPro" id="IPR016160">
    <property type="entry name" value="Ald_DH_CS_CYS"/>
</dbReference>
<dbReference type="Gene3D" id="3.40.605.10">
    <property type="entry name" value="Aldehyde Dehydrogenase, Chain A, domain 1"/>
    <property type="match status" value="1"/>
</dbReference>
<evidence type="ECO:0000313" key="10">
    <source>
        <dbReference type="EMBL" id="ODV96363.1"/>
    </source>
</evidence>
<evidence type="ECO:0000256" key="2">
    <source>
        <dbReference type="ARBA" id="ARBA00023002"/>
    </source>
</evidence>
<name>A0A1E4TX43_PACTA</name>
<feature type="domain" description="Aldehyde dehydrogenase" evidence="9">
    <location>
        <begin position="67"/>
        <end position="527"/>
    </location>
</feature>
<evidence type="ECO:0000256" key="3">
    <source>
        <dbReference type="ARBA" id="ARBA00023027"/>
    </source>
</evidence>
<reference evidence="11" key="1">
    <citation type="submission" date="2016-05" db="EMBL/GenBank/DDBJ databases">
        <title>Comparative genomics of biotechnologically important yeasts.</title>
        <authorList>
            <consortium name="DOE Joint Genome Institute"/>
            <person name="Riley R."/>
            <person name="Haridas S."/>
            <person name="Wolfe K.H."/>
            <person name="Lopes M.R."/>
            <person name="Hittinger C.T."/>
            <person name="Goker M."/>
            <person name="Salamov A."/>
            <person name="Wisecaver J."/>
            <person name="Long T.M."/>
            <person name="Aerts A.L."/>
            <person name="Barry K."/>
            <person name="Choi C."/>
            <person name="Clum A."/>
            <person name="Coughlan A.Y."/>
            <person name="Deshpande S."/>
            <person name="Douglass A.P."/>
            <person name="Hanson S.J."/>
            <person name="Klenk H.-P."/>
            <person name="Labutti K."/>
            <person name="Lapidus A."/>
            <person name="Lindquist E."/>
            <person name="Lipzen A."/>
            <person name="Meier-Kolthoff J.P."/>
            <person name="Ohm R.A."/>
            <person name="Otillar R.P."/>
            <person name="Pangilinan J."/>
            <person name="Peng Y."/>
            <person name="Rokas A."/>
            <person name="Rosa C.A."/>
            <person name="Scheuner C."/>
            <person name="Sibirny A.A."/>
            <person name="Slot J.C."/>
            <person name="Stielow J.B."/>
            <person name="Sun H."/>
            <person name="Kurtzman C.P."/>
            <person name="Blackwell M."/>
            <person name="Grigoriev I.V."/>
            <person name="Jeffries T.W."/>
        </authorList>
    </citation>
    <scope>NUCLEOTIDE SEQUENCE [LARGE SCALE GENOMIC DNA]</scope>
    <source>
        <strain evidence="11">NRRL Y-2460</strain>
    </source>
</reference>
<dbReference type="InterPro" id="IPR016162">
    <property type="entry name" value="Ald_DH_N"/>
</dbReference>
<keyword evidence="11" id="KW-1185">Reference proteome</keyword>
<dbReference type="FunFam" id="3.40.605.10:FF:000026">
    <property type="entry name" value="Aldehyde dehydrogenase, putative"/>
    <property type="match status" value="1"/>
</dbReference>
<dbReference type="PANTHER" id="PTHR11699">
    <property type="entry name" value="ALDEHYDE DEHYDROGENASE-RELATED"/>
    <property type="match status" value="1"/>
</dbReference>
<proteinExistence type="inferred from homology"/>
<dbReference type="AlphaFoldDB" id="A0A1E4TX43"/>
<evidence type="ECO:0000256" key="4">
    <source>
        <dbReference type="ARBA" id="ARBA00037885"/>
    </source>
</evidence>
<comment type="similarity">
    <text evidence="1 8">Belongs to the aldehyde dehydrogenase family.</text>
</comment>
<organism evidence="10 11">
    <name type="scientific">Pachysolen tannophilus NRRL Y-2460</name>
    <dbReference type="NCBI Taxonomy" id="669874"/>
    <lineage>
        <taxon>Eukaryota</taxon>
        <taxon>Fungi</taxon>
        <taxon>Dikarya</taxon>
        <taxon>Ascomycota</taxon>
        <taxon>Saccharomycotina</taxon>
        <taxon>Pichiomycetes</taxon>
        <taxon>Pachysolenaceae</taxon>
        <taxon>Pachysolen</taxon>
    </lineage>
</organism>
<dbReference type="EMBL" id="KV454013">
    <property type="protein sequence ID" value="ODV96363.1"/>
    <property type="molecule type" value="Genomic_DNA"/>
</dbReference>
<dbReference type="Gene3D" id="3.40.309.10">
    <property type="entry name" value="Aldehyde Dehydrogenase, Chain A, domain 2"/>
    <property type="match status" value="1"/>
</dbReference>
<gene>
    <name evidence="10" type="ORF">PACTADRAFT_67808</name>
</gene>
<dbReference type="CDD" id="cd07091">
    <property type="entry name" value="ALDH_F1-2_Ald2-like"/>
    <property type="match status" value="1"/>
</dbReference>
<dbReference type="GO" id="GO:0004029">
    <property type="term" value="F:aldehyde dehydrogenase (NAD+) activity"/>
    <property type="evidence" value="ECO:0007669"/>
    <property type="project" value="UniProtKB-ARBA"/>
</dbReference>
<dbReference type="SUPFAM" id="SSF53720">
    <property type="entry name" value="ALDH-like"/>
    <property type="match status" value="1"/>
</dbReference>
<dbReference type="InterPro" id="IPR029510">
    <property type="entry name" value="Ald_DH_CS_GLU"/>
</dbReference>
<dbReference type="InterPro" id="IPR015590">
    <property type="entry name" value="Aldehyde_DH_dom"/>
</dbReference>
<accession>A0A1E4TX43</accession>
<dbReference type="Pfam" id="PF00171">
    <property type="entry name" value="Aldedh"/>
    <property type="match status" value="1"/>
</dbReference>
<dbReference type="PROSITE" id="PS00070">
    <property type="entry name" value="ALDEHYDE_DEHYDR_CYS"/>
    <property type="match status" value="1"/>
</dbReference>
<dbReference type="GO" id="GO:0005739">
    <property type="term" value="C:mitochondrion"/>
    <property type="evidence" value="ECO:0007669"/>
    <property type="project" value="UniProtKB-ARBA"/>
</dbReference>
<evidence type="ECO:0000256" key="8">
    <source>
        <dbReference type="RuleBase" id="RU003345"/>
    </source>
</evidence>
<evidence type="ECO:0000256" key="1">
    <source>
        <dbReference type="ARBA" id="ARBA00009986"/>
    </source>
</evidence>
<dbReference type="PROSITE" id="PS00687">
    <property type="entry name" value="ALDEHYDE_DEHYDR_GLU"/>
    <property type="match status" value="1"/>
</dbReference>
<evidence type="ECO:0000313" key="11">
    <source>
        <dbReference type="Proteomes" id="UP000094236"/>
    </source>
</evidence>
<dbReference type="OrthoDB" id="310895at2759"/>
<evidence type="ECO:0000256" key="5">
    <source>
        <dbReference type="ARBA" id="ARBA00053679"/>
    </source>
</evidence>
<sequence>MLRVSTFTGAKVTGTTTIRTTIGSQQLITKSLLARFYSSQIPLKVPVTLPNGIKYEQPTGLFINNEFVASKQGKTFEVLNPSTEDVICDVYESREEDVDLAVDAASKAFNSEWSSQDPAIRGEYLLKLADLIEEHSEVLAGIEALDNGKALISARGDVALVAKYLRSCGGWADKIFGSLIETGDSHFNYARREPLGVCGQIIPWNFPLLMWSWKVGPALATGNTVVLKSAESTPLSALYASQLVKEAGFPAGVVNTLSGFGKITGNAIAAHPKIKKVAFTGSTATGKHIMKTAAESNLKKVTLELGGKSPNIVFEDADINKAVANIILGIYYNSGEVCCAGSRVYVQESIYDEVAKAFKAAAEAVKVGDPFENGVFQGPQTSQNQLNKILDYINIGTQEGATLISGGKRKGNKGYFVEPTIFGDVSEDMRIVKEEIFGPVVTMSKFKDVDEVIKLGNDTEYGLAAGIHTTNLNTAIKVAHSLKAGTVWINTYNDFHQMVPFGGFGQSGIGREMGKEALDNYTQVKAVRIARTN</sequence>
<dbReference type="InterPro" id="IPR016163">
    <property type="entry name" value="Ald_DH_C"/>
</dbReference>
<keyword evidence="3" id="KW-0520">NAD</keyword>